<evidence type="ECO:0000256" key="1">
    <source>
        <dbReference type="ARBA" id="ARBA00022490"/>
    </source>
</evidence>
<feature type="compositionally biased region" description="Acidic residues" evidence="2">
    <location>
        <begin position="35"/>
        <end position="69"/>
    </location>
</feature>
<accession>A0A2K3CX55</accession>
<dbReference type="InParanoid" id="A0A2K3CX55"/>
<proteinExistence type="predicted"/>
<dbReference type="AlphaFoldDB" id="A0A2K3CX55"/>
<keyword evidence="1" id="KW-0963">Cytoplasm</keyword>
<evidence type="ECO:0000256" key="2">
    <source>
        <dbReference type="SAM" id="MobiDB-lite"/>
    </source>
</evidence>
<dbReference type="RefSeq" id="XP_042916612.1">
    <property type="nucleotide sequence ID" value="XM_043069939.1"/>
</dbReference>
<keyword evidence="4" id="KW-1185">Reference proteome</keyword>
<sequence length="713" mass="76146">MKSQPPGAAQTGFTSPVARFRRCSLLSITFKRDEEDANDDADEDDADEDDADEDDADEDAVEDTDEDVDSEHGDAIQHPALLASLCVAGVSADVARNITELRLKLPLDLPSLVTVAVVLAGTLRHVRILALGTQPCGIGRYGFYNMHALHTRLRAAFPALEGLNLPARPCLRDLEAFAGSSLHTVRVMADSPGILRMSHVRSLVQLPQLRQLDLDGEDWGTEWGGDDYIWDDEDDHVGYDKAANSPAGAALRDASDDEAFHGMFDEDVEELLTVRRLLVSPPPALERLRWPGRAWLEVGFTGGRITCVDLHEDDLHHAALVLLPVLAATGRRLPLLKVKRMTEHSDDVISQLQPHTLFSRLLAATDRVELGVLRLIIWRQPSAEVAARLQAVVRAVGGMPEKLQFGRYWVSYLSLQTRPRYSGGAGGHRQAAGSAATPAAPAAVTEVTAQQVLERAAARMWDTAEAEAAATVARVEAAIAAYEADGDDRRPRTRLDNMYVLLRGPLVWQLTCGPDGAASGGGAARLKEWLESLVARSPPPATAATAAAAAVAPGSPAGTAAAAEAPGEVKVRRCSFAACGFGSAVAVVWCDDPIAALQLYRAAAAAAGEAPGCPQVSACKADDGHLATLDSQCWAPAINEVIRELWDDHLRSAPVPAAPTAEVGQEQAALGARDAGKAVTRPVGMAAWEGDLQFIEHLLLLVEQAVDIVSCAW</sequence>
<reference evidence="3 4" key="1">
    <citation type="journal article" date="2007" name="Science">
        <title>The Chlamydomonas genome reveals the evolution of key animal and plant functions.</title>
        <authorList>
            <person name="Merchant S.S."/>
            <person name="Prochnik S.E."/>
            <person name="Vallon O."/>
            <person name="Harris E.H."/>
            <person name="Karpowicz S.J."/>
            <person name="Witman G.B."/>
            <person name="Terry A."/>
            <person name="Salamov A."/>
            <person name="Fritz-Laylin L.K."/>
            <person name="Marechal-Drouard L."/>
            <person name="Marshall W.F."/>
            <person name="Qu L.H."/>
            <person name="Nelson D.R."/>
            <person name="Sanderfoot A.A."/>
            <person name="Spalding M.H."/>
            <person name="Kapitonov V.V."/>
            <person name="Ren Q."/>
            <person name="Ferris P."/>
            <person name="Lindquist E."/>
            <person name="Shapiro H."/>
            <person name="Lucas S.M."/>
            <person name="Grimwood J."/>
            <person name="Schmutz J."/>
            <person name="Cardol P."/>
            <person name="Cerutti H."/>
            <person name="Chanfreau G."/>
            <person name="Chen C.L."/>
            <person name="Cognat V."/>
            <person name="Croft M.T."/>
            <person name="Dent R."/>
            <person name="Dutcher S."/>
            <person name="Fernandez E."/>
            <person name="Fukuzawa H."/>
            <person name="Gonzalez-Ballester D."/>
            <person name="Gonzalez-Halphen D."/>
            <person name="Hallmann A."/>
            <person name="Hanikenne M."/>
            <person name="Hippler M."/>
            <person name="Inwood W."/>
            <person name="Jabbari K."/>
            <person name="Kalanon M."/>
            <person name="Kuras R."/>
            <person name="Lefebvre P.A."/>
            <person name="Lemaire S.D."/>
            <person name="Lobanov A.V."/>
            <person name="Lohr M."/>
            <person name="Manuell A."/>
            <person name="Meier I."/>
            <person name="Mets L."/>
            <person name="Mittag M."/>
            <person name="Mittelmeier T."/>
            <person name="Moroney J.V."/>
            <person name="Moseley J."/>
            <person name="Napoli C."/>
            <person name="Nedelcu A.M."/>
            <person name="Niyogi K."/>
            <person name="Novoselov S.V."/>
            <person name="Paulsen I.T."/>
            <person name="Pazour G."/>
            <person name="Purton S."/>
            <person name="Ral J.P."/>
            <person name="Riano-Pachon D.M."/>
            <person name="Riekhof W."/>
            <person name="Rymarquis L."/>
            <person name="Schroda M."/>
            <person name="Stern D."/>
            <person name="Umen J."/>
            <person name="Willows R."/>
            <person name="Wilson N."/>
            <person name="Zimmer S.L."/>
            <person name="Allmer J."/>
            <person name="Balk J."/>
            <person name="Bisova K."/>
            <person name="Chen C.J."/>
            <person name="Elias M."/>
            <person name="Gendler K."/>
            <person name="Hauser C."/>
            <person name="Lamb M.R."/>
            <person name="Ledford H."/>
            <person name="Long J.C."/>
            <person name="Minagawa J."/>
            <person name="Page M.D."/>
            <person name="Pan J."/>
            <person name="Pootakham W."/>
            <person name="Roje S."/>
            <person name="Rose A."/>
            <person name="Stahlberg E."/>
            <person name="Terauchi A.M."/>
            <person name="Yang P."/>
            <person name="Ball S."/>
            <person name="Bowler C."/>
            <person name="Dieckmann C.L."/>
            <person name="Gladyshev V.N."/>
            <person name="Green P."/>
            <person name="Jorgensen R."/>
            <person name="Mayfield S."/>
            <person name="Mueller-Roeber B."/>
            <person name="Rajamani S."/>
            <person name="Sayre R.T."/>
            <person name="Brokstein P."/>
            <person name="Dubchak I."/>
            <person name="Goodstein D."/>
            <person name="Hornick L."/>
            <person name="Huang Y.W."/>
            <person name="Jhaveri J."/>
            <person name="Luo Y."/>
            <person name="Martinez D."/>
            <person name="Ngau W.C."/>
            <person name="Otillar B."/>
            <person name="Poliakov A."/>
            <person name="Porter A."/>
            <person name="Szajkowski L."/>
            <person name="Werner G."/>
            <person name="Zhou K."/>
            <person name="Grigoriev I.V."/>
            <person name="Rokhsar D.S."/>
            <person name="Grossman A.R."/>
        </authorList>
    </citation>
    <scope>NUCLEOTIDE SEQUENCE [LARGE SCALE GENOMIC DNA]</scope>
    <source>
        <strain evidence="4">CC-503</strain>
    </source>
</reference>
<dbReference type="Proteomes" id="UP000006906">
    <property type="component" value="Chromosome 14"/>
</dbReference>
<dbReference type="GO" id="GO:0000338">
    <property type="term" value="P:protein deneddylation"/>
    <property type="evidence" value="ECO:0007669"/>
    <property type="project" value="InterPro"/>
</dbReference>
<dbReference type="PANTHER" id="PTHR13339">
    <property type="entry name" value="COP9 SIGNALOSOME COMPLEX SUBUNIT 8"/>
    <property type="match status" value="1"/>
</dbReference>
<protein>
    <submittedName>
        <fullName evidence="3">Uncharacterized protein</fullName>
    </submittedName>
</protein>
<dbReference type="Gramene" id="PNW72853">
    <property type="protein sequence ID" value="PNW72853"/>
    <property type="gene ID" value="CHLRE_14g608990v5"/>
</dbReference>
<evidence type="ECO:0000313" key="3">
    <source>
        <dbReference type="EMBL" id="PNW72853.1"/>
    </source>
</evidence>
<dbReference type="EMBL" id="CM008975">
    <property type="protein sequence ID" value="PNW72853.1"/>
    <property type="molecule type" value="Genomic_DNA"/>
</dbReference>
<dbReference type="GO" id="GO:0008180">
    <property type="term" value="C:COP9 signalosome"/>
    <property type="evidence" value="ECO:0007669"/>
    <property type="project" value="InterPro"/>
</dbReference>
<evidence type="ECO:0000313" key="4">
    <source>
        <dbReference type="Proteomes" id="UP000006906"/>
    </source>
</evidence>
<dbReference type="ExpressionAtlas" id="A0A2K3CX55">
    <property type="expression patterns" value="baseline and differential"/>
</dbReference>
<feature type="region of interest" description="Disordered" evidence="2">
    <location>
        <begin position="33"/>
        <end position="72"/>
    </location>
</feature>
<dbReference type="InterPro" id="IPR033205">
    <property type="entry name" value="COP9_CSN8"/>
</dbReference>
<gene>
    <name evidence="3" type="ORF">CHLRE_14g608990v5</name>
</gene>
<dbReference type="OrthoDB" id="559197at2759"/>
<name>A0A2K3CX55_CHLRE</name>
<dbReference type="GeneID" id="5726903"/>
<organism evidence="3 4">
    <name type="scientific">Chlamydomonas reinhardtii</name>
    <name type="common">Chlamydomonas smithii</name>
    <dbReference type="NCBI Taxonomy" id="3055"/>
    <lineage>
        <taxon>Eukaryota</taxon>
        <taxon>Viridiplantae</taxon>
        <taxon>Chlorophyta</taxon>
        <taxon>core chlorophytes</taxon>
        <taxon>Chlorophyceae</taxon>
        <taxon>CS clade</taxon>
        <taxon>Chlamydomonadales</taxon>
        <taxon>Chlamydomonadaceae</taxon>
        <taxon>Chlamydomonas</taxon>
    </lineage>
</organism>
<dbReference type="PANTHER" id="PTHR13339:SF0">
    <property type="entry name" value="COP9 SIGNALOSOME COMPLEX SUBUNIT 8"/>
    <property type="match status" value="1"/>
</dbReference>
<dbReference type="KEGG" id="cre:CHLRE_14g608990v5"/>
<dbReference type="GO" id="GO:0010387">
    <property type="term" value="P:COP9 signalosome assembly"/>
    <property type="evidence" value="ECO:0007669"/>
    <property type="project" value="InterPro"/>
</dbReference>